<evidence type="ECO:0000256" key="1">
    <source>
        <dbReference type="SAM" id="MobiDB-lite"/>
    </source>
</evidence>
<feature type="region of interest" description="Disordered" evidence="1">
    <location>
        <begin position="115"/>
        <end position="136"/>
    </location>
</feature>
<comment type="caution">
    <text evidence="2">The sequence shown here is derived from an EMBL/GenBank/DDBJ whole genome shotgun (WGS) entry which is preliminary data.</text>
</comment>
<dbReference type="InterPro" id="IPR040362">
    <property type="entry name" value="RELCH"/>
</dbReference>
<name>A0A426XZ26_ENSVE</name>
<protein>
    <submittedName>
        <fullName evidence="2">Uncharacterized protein</fullName>
    </submittedName>
</protein>
<dbReference type="GO" id="GO:0005802">
    <property type="term" value="C:trans-Golgi network"/>
    <property type="evidence" value="ECO:0007669"/>
    <property type="project" value="InterPro"/>
</dbReference>
<feature type="compositionally biased region" description="Pro residues" evidence="1">
    <location>
        <begin position="86"/>
        <end position="95"/>
    </location>
</feature>
<reference evidence="2 3" key="1">
    <citation type="journal article" date="2014" name="Agronomy (Basel)">
        <title>A Draft Genome Sequence for Ensete ventricosum, the Drought-Tolerant Tree Against Hunger.</title>
        <authorList>
            <person name="Harrison J."/>
            <person name="Moore K.A."/>
            <person name="Paszkiewicz K."/>
            <person name="Jones T."/>
            <person name="Grant M."/>
            <person name="Ambacheew D."/>
            <person name="Muzemil S."/>
            <person name="Studholme D.J."/>
        </authorList>
    </citation>
    <scope>NUCLEOTIDE SEQUENCE [LARGE SCALE GENOMIC DNA]</scope>
</reference>
<sequence length="210" mass="22560">MGPNLSGLIRDFLVPTIQNLLKDLDALDPAHKEALEIILKERSGGAFESISKVMGAHLGLASSVSSFFGESGLLGKKEVGDLHEPAAPPQQPSPPALQDDTRFRRMMRGGFSEMLRGKVNKGHEEPPSRQSGTRQRVIAATCRGKQNSGRRSQKRGSPLAMTEGWIRAAVEAIHSTPTKAVVYLSGGASQVLHPPSSSSSPSLYISFFLC</sequence>
<dbReference type="EMBL" id="AMZH03016237">
    <property type="protein sequence ID" value="RRT44797.1"/>
    <property type="molecule type" value="Genomic_DNA"/>
</dbReference>
<accession>A0A426XZ26</accession>
<proteinExistence type="predicted"/>
<dbReference type="Proteomes" id="UP000287651">
    <property type="component" value="Unassembled WGS sequence"/>
</dbReference>
<organism evidence="2 3">
    <name type="scientific">Ensete ventricosum</name>
    <name type="common">Abyssinian banana</name>
    <name type="synonym">Musa ensete</name>
    <dbReference type="NCBI Taxonomy" id="4639"/>
    <lineage>
        <taxon>Eukaryota</taxon>
        <taxon>Viridiplantae</taxon>
        <taxon>Streptophyta</taxon>
        <taxon>Embryophyta</taxon>
        <taxon>Tracheophyta</taxon>
        <taxon>Spermatophyta</taxon>
        <taxon>Magnoliopsida</taxon>
        <taxon>Liliopsida</taxon>
        <taxon>Zingiberales</taxon>
        <taxon>Musaceae</taxon>
        <taxon>Ensete</taxon>
    </lineage>
</organism>
<dbReference type="AlphaFoldDB" id="A0A426XZ26"/>
<dbReference type="GO" id="GO:0055037">
    <property type="term" value="C:recycling endosome"/>
    <property type="evidence" value="ECO:0007669"/>
    <property type="project" value="TreeGrafter"/>
</dbReference>
<dbReference type="GO" id="GO:0032367">
    <property type="term" value="P:intracellular cholesterol transport"/>
    <property type="evidence" value="ECO:0007669"/>
    <property type="project" value="InterPro"/>
</dbReference>
<evidence type="ECO:0000313" key="3">
    <source>
        <dbReference type="Proteomes" id="UP000287651"/>
    </source>
</evidence>
<evidence type="ECO:0000313" key="2">
    <source>
        <dbReference type="EMBL" id="RRT44797.1"/>
    </source>
</evidence>
<gene>
    <name evidence="2" type="ORF">B296_00041012</name>
</gene>
<dbReference type="PANTHER" id="PTHR32059">
    <property type="entry name" value="RAB11-BINDING PROTEIN RELCH"/>
    <property type="match status" value="1"/>
</dbReference>
<dbReference type="PANTHER" id="PTHR32059:SF0">
    <property type="entry name" value="RAB11-BINDING PROTEIN RELCH"/>
    <property type="match status" value="1"/>
</dbReference>
<feature type="region of interest" description="Disordered" evidence="1">
    <location>
        <begin position="80"/>
        <end position="100"/>
    </location>
</feature>